<keyword evidence="3" id="KW-1185">Reference proteome</keyword>
<dbReference type="Proteomes" id="UP001281761">
    <property type="component" value="Unassembled WGS sequence"/>
</dbReference>
<protein>
    <submittedName>
        <fullName evidence="2">Uncharacterized protein</fullName>
    </submittedName>
</protein>
<dbReference type="EMBL" id="JARBJD010000030">
    <property type="protein sequence ID" value="KAK2959321.1"/>
    <property type="molecule type" value="Genomic_DNA"/>
</dbReference>
<feature type="region of interest" description="Disordered" evidence="1">
    <location>
        <begin position="600"/>
        <end position="630"/>
    </location>
</feature>
<feature type="compositionally biased region" description="Basic residues" evidence="1">
    <location>
        <begin position="619"/>
        <end position="630"/>
    </location>
</feature>
<evidence type="ECO:0000313" key="3">
    <source>
        <dbReference type="Proteomes" id="UP001281761"/>
    </source>
</evidence>
<reference evidence="2 3" key="1">
    <citation type="journal article" date="2022" name="bioRxiv">
        <title>Genomics of Preaxostyla Flagellates Illuminates Evolutionary Transitions and the Path Towards Mitochondrial Loss.</title>
        <authorList>
            <person name="Novak L.V.F."/>
            <person name="Treitli S.C."/>
            <person name="Pyrih J."/>
            <person name="Halakuc P."/>
            <person name="Pipaliya S.V."/>
            <person name="Vacek V."/>
            <person name="Brzon O."/>
            <person name="Soukal P."/>
            <person name="Eme L."/>
            <person name="Dacks J.B."/>
            <person name="Karnkowska A."/>
            <person name="Elias M."/>
            <person name="Hampl V."/>
        </authorList>
    </citation>
    <scope>NUCLEOTIDE SEQUENCE [LARGE SCALE GENOMIC DNA]</scope>
    <source>
        <strain evidence="2">NAU3</strain>
        <tissue evidence="2">Gut</tissue>
    </source>
</reference>
<proteinExistence type="predicted"/>
<evidence type="ECO:0000313" key="2">
    <source>
        <dbReference type="EMBL" id="KAK2959321.1"/>
    </source>
</evidence>
<feature type="compositionally biased region" description="Basic and acidic residues" evidence="1">
    <location>
        <begin position="600"/>
        <end position="611"/>
    </location>
</feature>
<gene>
    <name evidence="2" type="ORF">BLNAU_5630</name>
</gene>
<comment type="caution">
    <text evidence="2">The sequence shown here is derived from an EMBL/GenBank/DDBJ whole genome shotgun (WGS) entry which is preliminary data.</text>
</comment>
<accession>A0ABQ9Y6D0</accession>
<name>A0ABQ9Y6D0_9EUKA</name>
<evidence type="ECO:0000256" key="1">
    <source>
        <dbReference type="SAM" id="MobiDB-lite"/>
    </source>
</evidence>
<organism evidence="2 3">
    <name type="scientific">Blattamonas nauphoetae</name>
    <dbReference type="NCBI Taxonomy" id="2049346"/>
    <lineage>
        <taxon>Eukaryota</taxon>
        <taxon>Metamonada</taxon>
        <taxon>Preaxostyla</taxon>
        <taxon>Oxymonadida</taxon>
        <taxon>Blattamonas</taxon>
    </lineage>
</organism>
<sequence length="640" mass="71492">MVNRPLITTQDLSLESVNELGVRALLWVINRQSQVDAISLRSILMFAQSLSKSGTVDTQSVSDLLDQCFAPHTPSLVPSALHEYSTMPSAELSELAQSDEVFVAILKHTCLGQFEDSYGNSHEFCPAFLHAFLFTRSLFVSEGSDMSRMIRRRCELSLLAWCLLASVNDASNGPKQESFLLESIHTLVYGTTEQVDEAFSSLIQKLESGSIESLNTALRHLSRTIQSLQDENASIPVEECFNHDLFKNWMSLDGLRSDLEQLFPQLERFSQHTIPQVTQEAPIESDDDKPNQLHSHHFNPLKIQLVASQNQPPHQSSISLLAVDDKQILTSLSTVLRQLLVPTIPINLNVSLSDPTLNLATLFPIATLPMCIPFQATQDSLRTDCSLPMRLQQVEILLTRPSQSPSPPHSLFHSCLHHTALAVRSTYQPAARALRVFKLFFNWTVKPQGDHPPLTADPASQLDMTQSEFESELVAVQSDLSSLISEQTTPKATLAVWIKMACEWLASETLKLSSDSPTLPPSLLSIQARVHSFAVAQVAEHPIERDPLLLLFMVCLNQLHACGLIRPLRPKPGGLLIGKPEIWKNDWMIDEQALKLTKLEEQKQKREESRKTKLGAKSNHGKKMTGGKRKMMKLIEGFNE</sequence>